<feature type="chain" id="PRO_5020383946" description="GOLD domain-containing protein" evidence="1">
    <location>
        <begin position="19"/>
        <end position="224"/>
    </location>
</feature>
<gene>
    <name evidence="2" type="ORF">L596_025538</name>
</gene>
<proteinExistence type="predicted"/>
<keyword evidence="3" id="KW-1185">Reference proteome</keyword>
<dbReference type="AlphaFoldDB" id="A0A4U5M824"/>
<reference evidence="2 3" key="2">
    <citation type="journal article" date="2019" name="G3 (Bethesda)">
        <title>Hybrid Assembly of the Genome of the Entomopathogenic Nematode Steinernema carpocapsae Identifies the X-Chromosome.</title>
        <authorList>
            <person name="Serra L."/>
            <person name="Macchietto M."/>
            <person name="Macias-Munoz A."/>
            <person name="McGill C.J."/>
            <person name="Rodriguez I.M."/>
            <person name="Rodriguez B."/>
            <person name="Murad R."/>
            <person name="Mortazavi A."/>
        </authorList>
    </citation>
    <scope>NUCLEOTIDE SEQUENCE [LARGE SCALE GENOMIC DNA]</scope>
    <source>
        <strain evidence="2 3">ALL</strain>
    </source>
</reference>
<comment type="caution">
    <text evidence="2">The sequence shown here is derived from an EMBL/GenBank/DDBJ whole genome shotgun (WGS) entry which is preliminary data.</text>
</comment>
<evidence type="ECO:0008006" key="4">
    <source>
        <dbReference type="Google" id="ProtNLM"/>
    </source>
</evidence>
<dbReference type="Proteomes" id="UP000298663">
    <property type="component" value="Unassembled WGS sequence"/>
</dbReference>
<evidence type="ECO:0000313" key="3">
    <source>
        <dbReference type="Proteomes" id="UP000298663"/>
    </source>
</evidence>
<dbReference type="EMBL" id="AZBU02000009">
    <property type="protein sequence ID" value="TKR65078.1"/>
    <property type="molecule type" value="Genomic_DNA"/>
</dbReference>
<reference evidence="2 3" key="1">
    <citation type="journal article" date="2015" name="Genome Biol.">
        <title>Comparative genomics of Steinernema reveals deeply conserved gene regulatory networks.</title>
        <authorList>
            <person name="Dillman A.R."/>
            <person name="Macchietto M."/>
            <person name="Porter C.F."/>
            <person name="Rogers A."/>
            <person name="Williams B."/>
            <person name="Antoshechkin I."/>
            <person name="Lee M.M."/>
            <person name="Goodwin Z."/>
            <person name="Lu X."/>
            <person name="Lewis E.E."/>
            <person name="Goodrich-Blair H."/>
            <person name="Stock S.P."/>
            <person name="Adams B.J."/>
            <person name="Sternberg P.W."/>
            <person name="Mortazavi A."/>
        </authorList>
    </citation>
    <scope>NUCLEOTIDE SEQUENCE [LARGE SCALE GENOMIC DNA]</scope>
    <source>
        <strain evidence="2 3">ALL</strain>
    </source>
</reference>
<keyword evidence="1" id="KW-0732">Signal</keyword>
<evidence type="ECO:0000313" key="2">
    <source>
        <dbReference type="EMBL" id="TKR65078.1"/>
    </source>
</evidence>
<protein>
    <recommendedName>
        <fullName evidence="4">GOLD domain-containing protein</fullName>
    </recommendedName>
</protein>
<feature type="signal peptide" evidence="1">
    <location>
        <begin position="1"/>
        <end position="18"/>
    </location>
</feature>
<name>A0A4U5M824_STECR</name>
<accession>A0A4U5M824</accession>
<organism evidence="2 3">
    <name type="scientific">Steinernema carpocapsae</name>
    <name type="common">Entomopathogenic nematode</name>
    <dbReference type="NCBI Taxonomy" id="34508"/>
    <lineage>
        <taxon>Eukaryota</taxon>
        <taxon>Metazoa</taxon>
        <taxon>Ecdysozoa</taxon>
        <taxon>Nematoda</taxon>
        <taxon>Chromadorea</taxon>
        <taxon>Rhabditida</taxon>
        <taxon>Tylenchina</taxon>
        <taxon>Panagrolaimomorpha</taxon>
        <taxon>Strongyloidoidea</taxon>
        <taxon>Steinernematidae</taxon>
        <taxon>Steinernema</taxon>
    </lineage>
</organism>
<evidence type="ECO:0000256" key="1">
    <source>
        <dbReference type="SAM" id="SignalP"/>
    </source>
</evidence>
<sequence length="224" mass="25394">MARLLLTLLCLVASAALAFDRLYQDASIEAKVVLKTANCKSLFEESAGSESIFDITLGHANANDTLDFTVTNKKIRGVYGQFNRKDEFKQSFTLTPKEVYNVEYACSEKAAKAPENKAQEIYEDCFELNFVHFKLTKRKLYNVFSDWKPSAITTKITITPKEGERKKIKTEFKLDQSCKKDWAKTGSIDPLVFERSSPRMYLLPSFGFQSLASGLNQRSPELLN</sequence>